<proteinExistence type="inferred from homology"/>
<dbReference type="PANTHER" id="PTHR42811">
    <property type="entry name" value="SERINE ACETYLTRANSFERASE"/>
    <property type="match status" value="1"/>
</dbReference>
<dbReference type="PROSITE" id="PS00101">
    <property type="entry name" value="HEXAPEP_TRANSFERASES"/>
    <property type="match status" value="1"/>
</dbReference>
<reference evidence="9" key="2">
    <citation type="submission" date="2020-11" db="EMBL/GenBank/DDBJ databases">
        <authorList>
            <person name="Cecchin M."/>
            <person name="Marcolungo L."/>
            <person name="Rossato M."/>
            <person name="Girolomoni L."/>
            <person name="Cosentino E."/>
            <person name="Cuine S."/>
            <person name="Li-Beisson Y."/>
            <person name="Delledonne M."/>
            <person name="Ballottari M."/>
        </authorList>
    </citation>
    <scope>NUCLEOTIDE SEQUENCE</scope>
    <source>
        <strain evidence="9">211/11P</strain>
        <tissue evidence="9">Whole cell</tissue>
    </source>
</reference>
<dbReference type="Gene3D" id="2.160.10.10">
    <property type="entry name" value="Hexapeptide repeat proteins"/>
    <property type="match status" value="1"/>
</dbReference>
<dbReference type="EC" id="2.3.1.30" evidence="3"/>
<dbReference type="GO" id="GO:0005737">
    <property type="term" value="C:cytoplasm"/>
    <property type="evidence" value="ECO:0007669"/>
    <property type="project" value="InterPro"/>
</dbReference>
<dbReference type="GO" id="GO:0009001">
    <property type="term" value="F:serine O-acetyltransferase activity"/>
    <property type="evidence" value="ECO:0007669"/>
    <property type="project" value="UniProtKB-EC"/>
</dbReference>
<keyword evidence="10" id="KW-1185">Reference proteome</keyword>
<evidence type="ECO:0000256" key="3">
    <source>
        <dbReference type="ARBA" id="ARBA00013266"/>
    </source>
</evidence>
<feature type="region of interest" description="Disordered" evidence="7">
    <location>
        <begin position="342"/>
        <end position="404"/>
    </location>
</feature>
<protein>
    <recommendedName>
        <fullName evidence="3">serine O-acetyltransferase</fullName>
        <ecNumber evidence="3">2.3.1.30</ecNumber>
    </recommendedName>
</protein>
<dbReference type="Gene3D" id="1.10.3130.10">
    <property type="entry name" value="serine acetyltransferase, domain 1"/>
    <property type="match status" value="1"/>
</dbReference>
<dbReference type="SUPFAM" id="SSF51161">
    <property type="entry name" value="Trimeric LpxA-like enzymes"/>
    <property type="match status" value="1"/>
</dbReference>
<evidence type="ECO:0000256" key="1">
    <source>
        <dbReference type="ARBA" id="ARBA00004876"/>
    </source>
</evidence>
<comment type="caution">
    <text evidence="9">The sequence shown here is derived from an EMBL/GenBank/DDBJ whole genome shotgun (WGS) entry which is preliminary data.</text>
</comment>
<evidence type="ECO:0000259" key="8">
    <source>
        <dbReference type="SMART" id="SM00971"/>
    </source>
</evidence>
<dbReference type="Pfam" id="PF06426">
    <property type="entry name" value="SATase_N"/>
    <property type="match status" value="1"/>
</dbReference>
<dbReference type="OrthoDB" id="25818at2759"/>
<dbReference type="InterPro" id="IPR045304">
    <property type="entry name" value="LbH_SAT"/>
</dbReference>
<evidence type="ECO:0000256" key="5">
    <source>
        <dbReference type="ARBA" id="ARBA00022679"/>
    </source>
</evidence>
<evidence type="ECO:0000313" key="10">
    <source>
        <dbReference type="Proteomes" id="UP001055712"/>
    </source>
</evidence>
<dbReference type="EMBL" id="SIDB01000009">
    <property type="protein sequence ID" value="KAI3428725.1"/>
    <property type="molecule type" value="Genomic_DNA"/>
</dbReference>
<dbReference type="InterPro" id="IPR042122">
    <property type="entry name" value="Ser_AcTrfase_N_sf"/>
</dbReference>
<reference evidence="9" key="1">
    <citation type="journal article" date="2019" name="Plant J.">
        <title>Chlorella vulgaris genome assembly and annotation reveals the molecular basis for metabolic acclimation to high light conditions.</title>
        <authorList>
            <person name="Cecchin M."/>
            <person name="Marcolungo L."/>
            <person name="Rossato M."/>
            <person name="Girolomoni L."/>
            <person name="Cosentino E."/>
            <person name="Cuine S."/>
            <person name="Li-Beisson Y."/>
            <person name="Delledonne M."/>
            <person name="Ballottari M."/>
        </authorList>
    </citation>
    <scope>NUCLEOTIDE SEQUENCE</scope>
    <source>
        <strain evidence="9">211/11P</strain>
    </source>
</reference>
<evidence type="ECO:0000256" key="2">
    <source>
        <dbReference type="ARBA" id="ARBA00007274"/>
    </source>
</evidence>
<evidence type="ECO:0000256" key="6">
    <source>
        <dbReference type="ARBA" id="ARBA00023315"/>
    </source>
</evidence>
<dbReference type="GO" id="GO:0006535">
    <property type="term" value="P:cysteine biosynthetic process from serine"/>
    <property type="evidence" value="ECO:0007669"/>
    <property type="project" value="InterPro"/>
</dbReference>
<sequence>MPSIAQTSSLRGPAALNTRLAAHTARRVRAAFQTTDVLPRPVTRETLDCADSGKLQQQLQQVADREQQAPRLVQKERVHGNILEFCGRWRDHNTTLESLWLDIRCSSTREAAQEPLLSSFLHASVLAHGSFERCLAFILAHRLASPILQELELFELFCSVLEQRPEVAAAAAADIRAVRLRDPSCLSHSHALLHLKGVQAIQAHRIAHDLWVGGRRMMALALQSRMSEVFAVDIHPGACFGSGIVLDNGTGVVIGETAVLGDNVSILQGVTLGGTGRDEGDRHPKVGNNVRLGAYARVLGNITVGHCAEVATGALVNRPVQPHTVVAGTPAAKVKELPGFSAAHTPASGLAPQQQHRTGRGAANTNSSSSSSSSNGIGWSRPQATRQHQQHKRQAEQAVDAKQHADVVRSEWNVRLRGQDVQPAPEFMI</sequence>
<comment type="similarity">
    <text evidence="2">Belongs to the transferase hexapeptide repeat family.</text>
</comment>
<dbReference type="Proteomes" id="UP001055712">
    <property type="component" value="Unassembled WGS sequence"/>
</dbReference>
<keyword evidence="6" id="KW-0012">Acyltransferase</keyword>
<dbReference type="InterPro" id="IPR018357">
    <property type="entry name" value="Hexapep_transf_CS"/>
</dbReference>
<dbReference type="AlphaFoldDB" id="A0A9D4TLN9"/>
<accession>A0A9D4TLN9</accession>
<organism evidence="9 10">
    <name type="scientific">Chlorella vulgaris</name>
    <name type="common">Green alga</name>
    <dbReference type="NCBI Taxonomy" id="3077"/>
    <lineage>
        <taxon>Eukaryota</taxon>
        <taxon>Viridiplantae</taxon>
        <taxon>Chlorophyta</taxon>
        <taxon>core chlorophytes</taxon>
        <taxon>Trebouxiophyceae</taxon>
        <taxon>Chlorellales</taxon>
        <taxon>Chlorellaceae</taxon>
        <taxon>Chlorella clade</taxon>
        <taxon>Chlorella</taxon>
    </lineage>
</organism>
<dbReference type="InterPro" id="IPR010493">
    <property type="entry name" value="Ser_AcTrfase_N"/>
</dbReference>
<dbReference type="CDD" id="cd03354">
    <property type="entry name" value="LbH_SAT"/>
    <property type="match status" value="1"/>
</dbReference>
<comment type="pathway">
    <text evidence="1">Amino-acid biosynthesis; L-cysteine biosynthesis; L-cysteine from L-serine: step 1/2.</text>
</comment>
<evidence type="ECO:0000256" key="4">
    <source>
        <dbReference type="ARBA" id="ARBA00022605"/>
    </source>
</evidence>
<dbReference type="FunFam" id="2.160.10.10:FF:000002">
    <property type="entry name" value="Serine acetyltransferase"/>
    <property type="match status" value="1"/>
</dbReference>
<evidence type="ECO:0000256" key="7">
    <source>
        <dbReference type="SAM" id="MobiDB-lite"/>
    </source>
</evidence>
<gene>
    <name evidence="9" type="ORF">D9Q98_007549</name>
</gene>
<keyword evidence="4" id="KW-0028">Amino-acid biosynthesis</keyword>
<feature type="compositionally biased region" description="Basic and acidic residues" evidence="7">
    <location>
        <begin position="393"/>
        <end position="404"/>
    </location>
</feature>
<dbReference type="InterPro" id="IPR011004">
    <property type="entry name" value="Trimer_LpxA-like_sf"/>
</dbReference>
<keyword evidence="5" id="KW-0808">Transferase</keyword>
<dbReference type="SMART" id="SM00971">
    <property type="entry name" value="SATase_N"/>
    <property type="match status" value="1"/>
</dbReference>
<name>A0A9D4TLN9_CHLVU</name>
<evidence type="ECO:0000313" key="9">
    <source>
        <dbReference type="EMBL" id="KAI3428725.1"/>
    </source>
</evidence>
<feature type="domain" description="Serine acetyltransferase N-terminal" evidence="8">
    <location>
        <begin position="99"/>
        <end position="203"/>
    </location>
</feature>